<dbReference type="Proteomes" id="UP000689195">
    <property type="component" value="Unassembled WGS sequence"/>
</dbReference>
<feature type="domain" description="DUF6815" evidence="1">
    <location>
        <begin position="229"/>
        <end position="328"/>
    </location>
</feature>
<dbReference type="OrthoDB" id="412595at2759"/>
<proteinExistence type="predicted"/>
<sequence>MAQNKIHKRVAIFEAEGGSDKTWNGHRKDTMPIVEAFKELGWTAEPIFFRDEWKEAITKYVIENCDAYIPRINTGNLPNGEAVFNQALREMCAAGVVGTPHPDTLMKYDSKLSLVDLNKTPLSPADTVAYFKWDELVKNFPTSLTNGERVLKQNRGSTGEGIWRVQVAEGVQVVKGQALPLDTKIKCTEAVDNHVEHHTLESFFKLCEKYYRVEENFLIDMRFLPRIKEGEVRIFLMGTKPLFVIHKKPADKQDAFSATLFSGATYKYESPEAWPELIKFFTSCLQYLTDNLGDVETILDWTCDFILDTDENGKDKYWISEVNVSCIGFTNQLDIGIQQEMAFIIIYNYQGYINLHYICLISQIQKYLFCIMAQVRKLHRRVAIFEAEGGSDKTWNGHRKDTMPIVEAFKELGWTAEPIFFRDEWKEAITKYVIENCDAYIPRINTGNLPNGEAVFNQALREMCAAGVVGTPHPDTLMKYDSKLSLVDLNKTPLSPADTVAYFKWDELVKNFPTSLTNGERVLKQNRGSTGEGIWRVQVAEGVQVVKGQALPLDTKIKCTEAVDNHVEHHTLESFFKLCEKYYRVEENFLIDMRFLPRIKEGEVRIFLMGTKPLFVIHKKPADKQDAFSATLFSGATYKYESPEAWPELIKFFTSCLQYLTDNLGDVETILDWTCDFILDTDENGKDKYWISEVNVSCIGFTNQLDIGIQQEMAQELIRKVYKKKGTQ</sequence>
<dbReference type="AlphaFoldDB" id="A0A8S1ULQ2"/>
<evidence type="ECO:0000313" key="2">
    <source>
        <dbReference type="EMBL" id="CAD8163466.1"/>
    </source>
</evidence>
<accession>A0A8S1ULQ2</accession>
<dbReference type="NCBIfam" id="NF033816">
    <property type="entry name" value="Cj0069_fam"/>
    <property type="match status" value="2"/>
</dbReference>
<reference evidence="2" key="1">
    <citation type="submission" date="2021-01" db="EMBL/GenBank/DDBJ databases">
        <authorList>
            <consortium name="Genoscope - CEA"/>
            <person name="William W."/>
        </authorList>
    </citation>
    <scope>NUCLEOTIDE SEQUENCE</scope>
</reference>
<gene>
    <name evidence="2" type="ORF">PPENT_87.1.T0390235</name>
</gene>
<organism evidence="2 3">
    <name type="scientific">Paramecium pentaurelia</name>
    <dbReference type="NCBI Taxonomy" id="43138"/>
    <lineage>
        <taxon>Eukaryota</taxon>
        <taxon>Sar</taxon>
        <taxon>Alveolata</taxon>
        <taxon>Ciliophora</taxon>
        <taxon>Intramacronucleata</taxon>
        <taxon>Oligohymenophorea</taxon>
        <taxon>Peniculida</taxon>
        <taxon>Parameciidae</taxon>
        <taxon>Paramecium</taxon>
    </lineage>
</organism>
<evidence type="ECO:0000313" key="3">
    <source>
        <dbReference type="Proteomes" id="UP000689195"/>
    </source>
</evidence>
<comment type="caution">
    <text evidence="2">The sequence shown here is derived from an EMBL/GenBank/DDBJ whole genome shotgun (WGS) entry which is preliminary data.</text>
</comment>
<feature type="domain" description="DUF6815" evidence="1">
    <location>
        <begin position="601"/>
        <end position="700"/>
    </location>
</feature>
<dbReference type="EMBL" id="CAJJDO010000039">
    <property type="protein sequence ID" value="CAD8163466.1"/>
    <property type="molecule type" value="Genomic_DNA"/>
</dbReference>
<evidence type="ECO:0000259" key="1">
    <source>
        <dbReference type="Pfam" id="PF20668"/>
    </source>
</evidence>
<dbReference type="InterPro" id="IPR049212">
    <property type="entry name" value="DUF6815"/>
</dbReference>
<name>A0A8S1ULQ2_9CILI</name>
<dbReference type="Pfam" id="PF20668">
    <property type="entry name" value="DUF6815"/>
    <property type="match status" value="2"/>
</dbReference>
<protein>
    <recommendedName>
        <fullName evidence="1">DUF6815 domain-containing protein</fullName>
    </recommendedName>
</protein>
<keyword evidence="3" id="KW-1185">Reference proteome</keyword>